<dbReference type="SUPFAM" id="SSF103473">
    <property type="entry name" value="MFS general substrate transporter"/>
    <property type="match status" value="1"/>
</dbReference>
<feature type="transmembrane region" description="Helical" evidence="6">
    <location>
        <begin position="413"/>
        <end position="431"/>
    </location>
</feature>
<dbReference type="Pfam" id="PF07690">
    <property type="entry name" value="MFS_1"/>
    <property type="match status" value="1"/>
</dbReference>
<feature type="transmembrane region" description="Helical" evidence="6">
    <location>
        <begin position="235"/>
        <end position="257"/>
    </location>
</feature>
<feature type="transmembrane region" description="Helical" evidence="6">
    <location>
        <begin position="472"/>
        <end position="491"/>
    </location>
</feature>
<feature type="transmembrane region" description="Helical" evidence="6">
    <location>
        <begin position="147"/>
        <end position="167"/>
    </location>
</feature>
<accession>A0ABV6A109</accession>
<evidence type="ECO:0000256" key="5">
    <source>
        <dbReference type="SAM" id="MobiDB-lite"/>
    </source>
</evidence>
<feature type="transmembrane region" description="Helical" evidence="6">
    <location>
        <begin position="111"/>
        <end position="135"/>
    </location>
</feature>
<dbReference type="EMBL" id="JBHLZU010000018">
    <property type="protein sequence ID" value="MFB9906830.1"/>
    <property type="molecule type" value="Genomic_DNA"/>
</dbReference>
<feature type="region of interest" description="Disordered" evidence="5">
    <location>
        <begin position="530"/>
        <end position="564"/>
    </location>
</feature>
<feature type="transmembrane region" description="Helical" evidence="6">
    <location>
        <begin position="307"/>
        <end position="330"/>
    </location>
</feature>
<feature type="transmembrane region" description="Helical" evidence="6">
    <location>
        <begin position="173"/>
        <end position="193"/>
    </location>
</feature>
<dbReference type="InterPro" id="IPR020846">
    <property type="entry name" value="MFS_dom"/>
</dbReference>
<protein>
    <submittedName>
        <fullName evidence="8">MDR family MFS transporter</fullName>
    </submittedName>
</protein>
<dbReference type="InterPro" id="IPR036259">
    <property type="entry name" value="MFS_trans_sf"/>
</dbReference>
<dbReference type="Gene3D" id="1.20.1720.10">
    <property type="entry name" value="Multidrug resistance protein D"/>
    <property type="match status" value="1"/>
</dbReference>
<feature type="transmembrane region" description="Helical" evidence="6">
    <location>
        <begin position="20"/>
        <end position="43"/>
    </location>
</feature>
<dbReference type="RefSeq" id="WP_377855765.1">
    <property type="nucleotide sequence ID" value="NZ_JBHLZU010000018.1"/>
</dbReference>
<evidence type="ECO:0000256" key="4">
    <source>
        <dbReference type="ARBA" id="ARBA00023136"/>
    </source>
</evidence>
<evidence type="ECO:0000259" key="7">
    <source>
        <dbReference type="PROSITE" id="PS50850"/>
    </source>
</evidence>
<comment type="caution">
    <text evidence="8">The sequence shown here is derived from an EMBL/GenBank/DDBJ whole genome shotgun (WGS) entry which is preliminary data.</text>
</comment>
<evidence type="ECO:0000256" key="3">
    <source>
        <dbReference type="ARBA" id="ARBA00022989"/>
    </source>
</evidence>
<dbReference type="PROSITE" id="PS50850">
    <property type="entry name" value="MFS"/>
    <property type="match status" value="1"/>
</dbReference>
<feature type="transmembrane region" description="Helical" evidence="6">
    <location>
        <begin position="342"/>
        <end position="361"/>
    </location>
</feature>
<reference evidence="8 9" key="1">
    <citation type="submission" date="2024-09" db="EMBL/GenBank/DDBJ databases">
        <authorList>
            <person name="Sun Q."/>
            <person name="Mori K."/>
        </authorList>
    </citation>
    <scope>NUCLEOTIDE SEQUENCE [LARGE SCALE GENOMIC DNA]</scope>
    <source>
        <strain evidence="8 9">TBRC 7907</strain>
    </source>
</reference>
<name>A0ABV6A109_9PSEU</name>
<evidence type="ECO:0000313" key="9">
    <source>
        <dbReference type="Proteomes" id="UP001589693"/>
    </source>
</evidence>
<dbReference type="PANTHER" id="PTHR23501:SF197">
    <property type="entry name" value="COMD"/>
    <property type="match status" value="1"/>
</dbReference>
<feature type="transmembrane region" description="Helical" evidence="6">
    <location>
        <begin position="205"/>
        <end position="229"/>
    </location>
</feature>
<dbReference type="Proteomes" id="UP001589693">
    <property type="component" value="Unassembled WGS sequence"/>
</dbReference>
<dbReference type="PANTHER" id="PTHR23501">
    <property type="entry name" value="MAJOR FACILITATOR SUPERFAMILY"/>
    <property type="match status" value="1"/>
</dbReference>
<dbReference type="Gene3D" id="1.20.1250.20">
    <property type="entry name" value="MFS general substrate transporter like domains"/>
    <property type="match status" value="1"/>
</dbReference>
<keyword evidence="4 6" id="KW-0472">Membrane</keyword>
<sequence>MSDVTPVPDKPMTHKEILRALTGLLLALLVAILSSTIVANALPTILADLKGTQSQYTWVVTATLLASTATTPLWGKLADLFSKKQLYQVAIALFTFGSVLCGFAQSMPELIAFRAVQGLGLGGVQALAQVVIAAMVSPRERGRYSGYTGSVLAVATVAGPLAGGFIVDTDWLGWRWCFFVVVPLALVAMYVIGRTLHLPVLRRQVRIDWAGATLITGGVSLLLIWISLVGKNFPWLSWQTAAFVLGALAALAVALVVEARVAEPIIPLRLFRNRTLVLGVLASVAVGTGMFGASVFLGQYFQLSRGFSPTISGLLTLPLIFGLLTSSTLSGQMITRTGRWKGFLVSGAVLMAIGLALLSTIDHETSLPLLGGYQLLLGLGLGLSMQNLVLAVQNSTDVRDLGTASSTVTFFRSLGGTAGVSVLGAVLAAHVSELVTEKLHGATGGGGSLDIAHLPEPVRSVVRDAYGDATGLLFLIAAAISLVTLASVLLIKEVPLRGPSTAAEDKAVDNDLGIGDNSAEPVGAQVKHVGEVALSGGSSPQRVEQRDGSVDSPVDNWEQSTSRR</sequence>
<keyword evidence="9" id="KW-1185">Reference proteome</keyword>
<feature type="transmembrane region" description="Helical" evidence="6">
    <location>
        <begin position="277"/>
        <end position="301"/>
    </location>
</feature>
<feature type="domain" description="Major facilitator superfamily (MFS) profile" evidence="7">
    <location>
        <begin position="20"/>
        <end position="495"/>
    </location>
</feature>
<keyword evidence="3 6" id="KW-1133">Transmembrane helix</keyword>
<keyword evidence="2 6" id="KW-0812">Transmembrane</keyword>
<evidence type="ECO:0000313" key="8">
    <source>
        <dbReference type="EMBL" id="MFB9906830.1"/>
    </source>
</evidence>
<dbReference type="CDD" id="cd17502">
    <property type="entry name" value="MFS_Azr1_MDR_like"/>
    <property type="match status" value="1"/>
</dbReference>
<comment type="subcellular location">
    <subcellularLocation>
        <location evidence="1">Cell membrane</location>
        <topology evidence="1">Multi-pass membrane protein</topology>
    </subcellularLocation>
</comment>
<organism evidence="8 9">
    <name type="scientific">Allokutzneria oryzae</name>
    <dbReference type="NCBI Taxonomy" id="1378989"/>
    <lineage>
        <taxon>Bacteria</taxon>
        <taxon>Bacillati</taxon>
        <taxon>Actinomycetota</taxon>
        <taxon>Actinomycetes</taxon>
        <taxon>Pseudonocardiales</taxon>
        <taxon>Pseudonocardiaceae</taxon>
        <taxon>Allokutzneria</taxon>
    </lineage>
</organism>
<proteinExistence type="predicted"/>
<evidence type="ECO:0000256" key="1">
    <source>
        <dbReference type="ARBA" id="ARBA00004651"/>
    </source>
</evidence>
<feature type="transmembrane region" description="Helical" evidence="6">
    <location>
        <begin position="86"/>
        <end position="105"/>
    </location>
</feature>
<evidence type="ECO:0000256" key="2">
    <source>
        <dbReference type="ARBA" id="ARBA00022692"/>
    </source>
</evidence>
<feature type="transmembrane region" description="Helical" evidence="6">
    <location>
        <begin position="373"/>
        <end position="392"/>
    </location>
</feature>
<dbReference type="InterPro" id="IPR011701">
    <property type="entry name" value="MFS"/>
</dbReference>
<evidence type="ECO:0000256" key="6">
    <source>
        <dbReference type="SAM" id="Phobius"/>
    </source>
</evidence>
<gene>
    <name evidence="8" type="ORF">ACFFQA_23085</name>
</gene>
<feature type="transmembrane region" description="Helical" evidence="6">
    <location>
        <begin position="55"/>
        <end position="74"/>
    </location>
</feature>